<name>A0A4S4FKF3_9MICO</name>
<evidence type="ECO:0000256" key="4">
    <source>
        <dbReference type="ARBA" id="ARBA00022723"/>
    </source>
</evidence>
<accession>A0A4S4FKF3</accession>
<evidence type="ECO:0000256" key="3">
    <source>
        <dbReference type="ARBA" id="ARBA00022692"/>
    </source>
</evidence>
<dbReference type="SUPFAM" id="SSF81343">
    <property type="entry name" value="Fumarate reductase respiratory complex transmembrane subunits"/>
    <property type="match status" value="1"/>
</dbReference>
<evidence type="ECO:0000256" key="6">
    <source>
        <dbReference type="ARBA" id="ARBA00023004"/>
    </source>
</evidence>
<dbReference type="EMBL" id="SSSM01000004">
    <property type="protein sequence ID" value="THG30870.1"/>
    <property type="molecule type" value="Genomic_DNA"/>
</dbReference>
<evidence type="ECO:0000256" key="7">
    <source>
        <dbReference type="ARBA" id="ARBA00023136"/>
    </source>
</evidence>
<feature type="transmembrane region" description="Helical" evidence="8">
    <location>
        <begin position="119"/>
        <end position="142"/>
    </location>
</feature>
<dbReference type="Proteomes" id="UP000309133">
    <property type="component" value="Unassembled WGS sequence"/>
</dbReference>
<keyword evidence="10" id="KW-1185">Reference proteome</keyword>
<evidence type="ECO:0000256" key="2">
    <source>
        <dbReference type="ARBA" id="ARBA00022617"/>
    </source>
</evidence>
<comment type="caution">
    <text evidence="9">The sequence shown here is derived from an EMBL/GenBank/DDBJ whole genome shotgun (WGS) entry which is preliminary data.</text>
</comment>
<evidence type="ECO:0000256" key="8">
    <source>
        <dbReference type="SAM" id="Phobius"/>
    </source>
</evidence>
<sequence>MTDNAATAIDNPRSTVVRRRKGVNWEKWGWVYMRASGVLLVVLIFGHLFVNLFAGEGVTQLDFGFVAGKWASSFWQWYDFLLLWFALVHGSNGIRTIINDYSTPPTGTGIRWLLTPHGIMKTALVVSTVVLLTLGTLVIFTFDPCPAGSPADLLPSFCSVAR</sequence>
<keyword evidence="6" id="KW-0408">Iron</keyword>
<dbReference type="Gene3D" id="1.20.1300.10">
    <property type="entry name" value="Fumarate reductase/succinate dehydrogenase, transmembrane subunit"/>
    <property type="match status" value="1"/>
</dbReference>
<organism evidence="9 10">
    <name type="scientific">Naasia lichenicola</name>
    <dbReference type="NCBI Taxonomy" id="2565933"/>
    <lineage>
        <taxon>Bacteria</taxon>
        <taxon>Bacillati</taxon>
        <taxon>Actinomycetota</taxon>
        <taxon>Actinomycetes</taxon>
        <taxon>Micrococcales</taxon>
        <taxon>Microbacteriaceae</taxon>
        <taxon>Naasia</taxon>
    </lineage>
</organism>
<reference evidence="9 10" key="1">
    <citation type="submission" date="2019-04" db="EMBL/GenBank/DDBJ databases">
        <authorList>
            <person name="Jiang L."/>
        </authorList>
    </citation>
    <scope>NUCLEOTIDE SEQUENCE [LARGE SCALE GENOMIC DNA]</scope>
    <source>
        <strain evidence="9 10">YIM 131853</strain>
    </source>
</reference>
<dbReference type="InterPro" id="IPR034804">
    <property type="entry name" value="SQR/QFR_C/D"/>
</dbReference>
<dbReference type="GO" id="GO:0046872">
    <property type="term" value="F:metal ion binding"/>
    <property type="evidence" value="ECO:0007669"/>
    <property type="project" value="UniProtKB-KW"/>
</dbReference>
<evidence type="ECO:0000256" key="1">
    <source>
        <dbReference type="ARBA" id="ARBA00004370"/>
    </source>
</evidence>
<dbReference type="InterPro" id="IPR000701">
    <property type="entry name" value="SuccDH_FuR_B_TM-su"/>
</dbReference>
<keyword evidence="5 8" id="KW-1133">Transmembrane helix</keyword>
<feature type="transmembrane region" description="Helical" evidence="8">
    <location>
        <begin position="74"/>
        <end position="98"/>
    </location>
</feature>
<dbReference type="GO" id="GO:0016020">
    <property type="term" value="C:membrane"/>
    <property type="evidence" value="ECO:0007669"/>
    <property type="project" value="UniProtKB-SubCell"/>
</dbReference>
<proteinExistence type="predicted"/>
<dbReference type="Pfam" id="PF01127">
    <property type="entry name" value="Sdh_cyt"/>
    <property type="match status" value="1"/>
</dbReference>
<dbReference type="CDD" id="cd03500">
    <property type="entry name" value="SQR_TypeA_SdhD_like"/>
    <property type="match status" value="1"/>
</dbReference>
<keyword evidence="2" id="KW-0349">Heme</keyword>
<evidence type="ECO:0000313" key="10">
    <source>
        <dbReference type="Proteomes" id="UP000309133"/>
    </source>
</evidence>
<dbReference type="RefSeq" id="WP_136427283.1">
    <property type="nucleotide sequence ID" value="NZ_SSSM01000004.1"/>
</dbReference>
<comment type="subcellular location">
    <subcellularLocation>
        <location evidence="1">Membrane</location>
    </subcellularLocation>
</comment>
<evidence type="ECO:0000313" key="9">
    <source>
        <dbReference type="EMBL" id="THG30870.1"/>
    </source>
</evidence>
<gene>
    <name evidence="9" type="ORF">E6C64_09580</name>
</gene>
<evidence type="ECO:0000256" key="5">
    <source>
        <dbReference type="ARBA" id="ARBA00022989"/>
    </source>
</evidence>
<keyword evidence="7 8" id="KW-0472">Membrane</keyword>
<dbReference type="OrthoDB" id="67843at2"/>
<dbReference type="AlphaFoldDB" id="A0A4S4FKF3"/>
<feature type="transmembrane region" description="Helical" evidence="8">
    <location>
        <begin position="28"/>
        <end position="54"/>
    </location>
</feature>
<keyword evidence="3 8" id="KW-0812">Transmembrane</keyword>
<keyword evidence="4" id="KW-0479">Metal-binding</keyword>
<protein>
    <submittedName>
        <fullName evidence="9">Succinate dehydrogenase</fullName>
    </submittedName>
</protein>